<reference evidence="14" key="1">
    <citation type="journal article" date="2019" name="Int. J. Syst. Evol. Microbiol.">
        <title>The Global Catalogue of Microorganisms (GCM) 10K type strain sequencing project: providing services to taxonomists for standard genome sequencing and annotation.</title>
        <authorList>
            <consortium name="The Broad Institute Genomics Platform"/>
            <consortium name="The Broad Institute Genome Sequencing Center for Infectious Disease"/>
            <person name="Wu L."/>
            <person name="Ma J."/>
        </authorList>
    </citation>
    <scope>NUCLEOTIDE SEQUENCE [LARGE SCALE GENOMIC DNA]</scope>
    <source>
        <strain evidence="14">JCM 16673</strain>
    </source>
</reference>
<evidence type="ECO:0000256" key="4">
    <source>
        <dbReference type="ARBA" id="ARBA00022452"/>
    </source>
</evidence>
<proteinExistence type="predicted"/>
<dbReference type="InterPro" id="IPR023614">
    <property type="entry name" value="Porin_dom_sf"/>
</dbReference>
<evidence type="ECO:0000313" key="14">
    <source>
        <dbReference type="Proteomes" id="UP001501353"/>
    </source>
</evidence>
<dbReference type="PRINTS" id="PR00182">
    <property type="entry name" value="ECOLNEIPORIN"/>
</dbReference>
<evidence type="ECO:0000256" key="7">
    <source>
        <dbReference type="ARBA" id="ARBA00023065"/>
    </source>
</evidence>
<evidence type="ECO:0000256" key="8">
    <source>
        <dbReference type="ARBA" id="ARBA00023114"/>
    </source>
</evidence>
<dbReference type="Proteomes" id="UP001501353">
    <property type="component" value="Unassembled WGS sequence"/>
</dbReference>
<dbReference type="InterPro" id="IPR002299">
    <property type="entry name" value="Porin_Neis"/>
</dbReference>
<comment type="subunit">
    <text evidence="2">Homotrimer.</text>
</comment>
<keyword evidence="7" id="KW-0406">Ion transport</keyword>
<keyword evidence="3" id="KW-0813">Transport</keyword>
<keyword evidence="10" id="KW-0998">Cell outer membrane</keyword>
<accession>A0ABP7SRC9</accession>
<dbReference type="RefSeq" id="WP_344761877.1">
    <property type="nucleotide sequence ID" value="NZ_BAAAZE010000005.1"/>
</dbReference>
<evidence type="ECO:0000256" key="9">
    <source>
        <dbReference type="ARBA" id="ARBA00023136"/>
    </source>
</evidence>
<evidence type="ECO:0000256" key="11">
    <source>
        <dbReference type="SAM" id="SignalP"/>
    </source>
</evidence>
<dbReference type="InterPro" id="IPR001702">
    <property type="entry name" value="Porin_Gram-ve"/>
</dbReference>
<keyword evidence="6 11" id="KW-0732">Signal</keyword>
<sequence>MKQSTLLFLLLGSAAGTAAAQTNVTMYGIADVGVVAERGGAAGSVSKLTSGVASGSRLGFRGTEDLGSGLAANFLLETGIAIDTGGFNQGNTAFGRQAFVGLSGGFGAVTMGRQYTPQYVTLVLADPFGTGMAGDAANLMPNTGDAASRMNNAIKYVSPNLSGFTGELAYGFGEVAGDTKAARQYGAALGYANGPIAVRLGYHNRNNDTATVTGTSTAKDTLLAMTYDFNVAKLHLGYGVNKGTNSSPLRNTANPYGSAVAPTASTDSRDMLVGVTVPFGVHTLLGSYIRKNDRTALNQDANQWALGYRYAFSKRTELYAAYARISNDNGAGYTVGSAIEAGSGDKAFNLGVRHTF</sequence>
<protein>
    <submittedName>
        <fullName evidence="13">Porin</fullName>
    </submittedName>
</protein>
<keyword evidence="5" id="KW-0812">Transmembrane</keyword>
<name>A0ABP7SRC9_9BURK</name>
<gene>
    <name evidence="13" type="ORF">GCM10022212_07340</name>
</gene>
<keyword evidence="9" id="KW-0472">Membrane</keyword>
<dbReference type="InterPro" id="IPR050298">
    <property type="entry name" value="Gram-neg_bact_OMP"/>
</dbReference>
<evidence type="ECO:0000256" key="6">
    <source>
        <dbReference type="ARBA" id="ARBA00022729"/>
    </source>
</evidence>
<evidence type="ECO:0000256" key="2">
    <source>
        <dbReference type="ARBA" id="ARBA00011233"/>
    </source>
</evidence>
<dbReference type="EMBL" id="BAAAZE010000005">
    <property type="protein sequence ID" value="GAA4015156.1"/>
    <property type="molecule type" value="Genomic_DNA"/>
</dbReference>
<evidence type="ECO:0000259" key="12">
    <source>
        <dbReference type="Pfam" id="PF13609"/>
    </source>
</evidence>
<dbReference type="PANTHER" id="PTHR34501:SF9">
    <property type="entry name" value="MAJOR OUTER MEMBRANE PROTEIN P.IA"/>
    <property type="match status" value="1"/>
</dbReference>
<evidence type="ECO:0000256" key="3">
    <source>
        <dbReference type="ARBA" id="ARBA00022448"/>
    </source>
</evidence>
<dbReference type="SUPFAM" id="SSF56935">
    <property type="entry name" value="Porins"/>
    <property type="match status" value="1"/>
</dbReference>
<comment type="caution">
    <text evidence="13">The sequence shown here is derived from an EMBL/GenBank/DDBJ whole genome shotgun (WGS) entry which is preliminary data.</text>
</comment>
<feature type="domain" description="Porin" evidence="12">
    <location>
        <begin position="11"/>
        <end position="329"/>
    </location>
</feature>
<keyword evidence="8" id="KW-0626">Porin</keyword>
<evidence type="ECO:0000313" key="13">
    <source>
        <dbReference type="EMBL" id="GAA4015156.1"/>
    </source>
</evidence>
<dbReference type="InterPro" id="IPR033900">
    <property type="entry name" value="Gram_neg_porin_domain"/>
</dbReference>
<keyword evidence="4" id="KW-1134">Transmembrane beta strand</keyword>
<dbReference type="Gene3D" id="2.40.160.10">
    <property type="entry name" value="Porin"/>
    <property type="match status" value="1"/>
</dbReference>
<evidence type="ECO:0000256" key="5">
    <source>
        <dbReference type="ARBA" id="ARBA00022692"/>
    </source>
</evidence>
<feature type="chain" id="PRO_5046886663" evidence="11">
    <location>
        <begin position="21"/>
        <end position="356"/>
    </location>
</feature>
<dbReference type="PANTHER" id="PTHR34501">
    <property type="entry name" value="PROTEIN YDDL-RELATED"/>
    <property type="match status" value="1"/>
</dbReference>
<dbReference type="PRINTS" id="PR00184">
    <property type="entry name" value="NEISSPPORIN"/>
</dbReference>
<keyword evidence="14" id="KW-1185">Reference proteome</keyword>
<dbReference type="CDD" id="cd00342">
    <property type="entry name" value="gram_neg_porins"/>
    <property type="match status" value="1"/>
</dbReference>
<evidence type="ECO:0000256" key="10">
    <source>
        <dbReference type="ARBA" id="ARBA00023237"/>
    </source>
</evidence>
<comment type="subcellular location">
    <subcellularLocation>
        <location evidence="1">Cell outer membrane</location>
        <topology evidence="1">Multi-pass membrane protein</topology>
    </subcellularLocation>
</comment>
<evidence type="ECO:0000256" key="1">
    <source>
        <dbReference type="ARBA" id="ARBA00004571"/>
    </source>
</evidence>
<organism evidence="13 14">
    <name type="scientific">Actimicrobium antarcticum</name>
    <dbReference type="NCBI Taxonomy" id="1051899"/>
    <lineage>
        <taxon>Bacteria</taxon>
        <taxon>Pseudomonadati</taxon>
        <taxon>Pseudomonadota</taxon>
        <taxon>Betaproteobacteria</taxon>
        <taxon>Burkholderiales</taxon>
        <taxon>Oxalobacteraceae</taxon>
        <taxon>Actimicrobium</taxon>
    </lineage>
</organism>
<dbReference type="Pfam" id="PF13609">
    <property type="entry name" value="Porin_4"/>
    <property type="match status" value="1"/>
</dbReference>
<feature type="signal peptide" evidence="11">
    <location>
        <begin position="1"/>
        <end position="20"/>
    </location>
</feature>